<accession>A0A926HTL2</accession>
<evidence type="ECO:0000259" key="6">
    <source>
        <dbReference type="Pfam" id="PF13407"/>
    </source>
</evidence>
<dbReference type="GO" id="GO:0030246">
    <property type="term" value="F:carbohydrate binding"/>
    <property type="evidence" value="ECO:0007669"/>
    <property type="project" value="UniProtKB-ARBA"/>
</dbReference>
<reference evidence="7" key="1">
    <citation type="submission" date="2020-08" db="EMBL/GenBank/DDBJ databases">
        <title>Genome public.</title>
        <authorList>
            <person name="Liu C."/>
            <person name="Sun Q."/>
        </authorList>
    </citation>
    <scope>NUCLEOTIDE SEQUENCE</scope>
    <source>
        <strain evidence="7">BX7</strain>
    </source>
</reference>
<feature type="chain" id="PRO_5038919296" evidence="5">
    <location>
        <begin position="19"/>
        <end position="354"/>
    </location>
</feature>
<feature type="region of interest" description="Disordered" evidence="4">
    <location>
        <begin position="23"/>
        <end position="49"/>
    </location>
</feature>
<dbReference type="EMBL" id="JACRSP010000002">
    <property type="protein sequence ID" value="MBC8535984.1"/>
    <property type="molecule type" value="Genomic_DNA"/>
</dbReference>
<feature type="signal peptide" evidence="5">
    <location>
        <begin position="1"/>
        <end position="18"/>
    </location>
</feature>
<name>A0A926HTL2_9FIRM</name>
<evidence type="ECO:0000256" key="3">
    <source>
        <dbReference type="ARBA" id="ARBA00022729"/>
    </source>
</evidence>
<dbReference type="InterPro" id="IPR028082">
    <property type="entry name" value="Peripla_BP_I"/>
</dbReference>
<dbReference type="Gene3D" id="3.40.50.2300">
    <property type="match status" value="2"/>
</dbReference>
<dbReference type="GO" id="GO:0030313">
    <property type="term" value="C:cell envelope"/>
    <property type="evidence" value="ECO:0007669"/>
    <property type="project" value="UniProtKB-SubCell"/>
</dbReference>
<dbReference type="Proteomes" id="UP000620366">
    <property type="component" value="Unassembled WGS sequence"/>
</dbReference>
<protein>
    <submittedName>
        <fullName evidence="7">Sugar ABC transporter substrate-binding protein</fullName>
    </submittedName>
</protein>
<gene>
    <name evidence="7" type="ORF">H8695_04680</name>
</gene>
<dbReference type="RefSeq" id="WP_249299741.1">
    <property type="nucleotide sequence ID" value="NZ_JACRSP010000002.1"/>
</dbReference>
<evidence type="ECO:0000256" key="1">
    <source>
        <dbReference type="ARBA" id="ARBA00004196"/>
    </source>
</evidence>
<evidence type="ECO:0000313" key="8">
    <source>
        <dbReference type="Proteomes" id="UP000620366"/>
    </source>
</evidence>
<dbReference type="SUPFAM" id="SSF53822">
    <property type="entry name" value="Periplasmic binding protein-like I"/>
    <property type="match status" value="1"/>
</dbReference>
<dbReference type="AlphaFoldDB" id="A0A926HTL2"/>
<dbReference type="PROSITE" id="PS51257">
    <property type="entry name" value="PROKAR_LIPOPROTEIN"/>
    <property type="match status" value="1"/>
</dbReference>
<proteinExistence type="inferred from homology"/>
<dbReference type="PANTHER" id="PTHR46847">
    <property type="entry name" value="D-ALLOSE-BINDING PERIPLASMIC PROTEIN-RELATED"/>
    <property type="match status" value="1"/>
</dbReference>
<feature type="domain" description="Periplasmic binding protein" evidence="6">
    <location>
        <begin position="64"/>
        <end position="320"/>
    </location>
</feature>
<dbReference type="CDD" id="cd01536">
    <property type="entry name" value="PBP1_ABC_sugar_binding-like"/>
    <property type="match status" value="1"/>
</dbReference>
<evidence type="ECO:0000256" key="5">
    <source>
        <dbReference type="SAM" id="SignalP"/>
    </source>
</evidence>
<dbReference type="PANTHER" id="PTHR46847:SF1">
    <property type="entry name" value="D-ALLOSE-BINDING PERIPLASMIC PROTEIN-RELATED"/>
    <property type="match status" value="1"/>
</dbReference>
<comment type="caution">
    <text evidence="7">The sequence shown here is derived from an EMBL/GenBank/DDBJ whole genome shotgun (WGS) entry which is preliminary data.</text>
</comment>
<keyword evidence="8" id="KW-1185">Reference proteome</keyword>
<sequence>MKRWISLLLAVCMLFSLAACSNGQEPTPPDGDQTQPGTTNPDDEPGTTGEPELVTDFTVGISLNNLDQYQTMMYETLVEEVEALGGKVTMFNADGSVEKQLADVESLITLAPDVIVVQSVDPDGSVPAVVSVKQAGIPVVVYQLQMNVKPDQYDAMVNVSDSGIRGKMQARWLKNWLDEHPGETLKIGYLLGAPNGGNVGYKGFAQELYEDEKYKDRVEEVINKNANWLMQEAVSIVEDWLVAHPEINVIAAENDEMAMAAVNVISSAGLDPSKYLTLGMNGDPQAQELILEGKMSMSAFNSKRIICRICAQTCQKLASGIRFDGDKFIDTIEAYMYPMDITNVQEIRDSGIAD</sequence>
<organism evidence="7 8">
    <name type="scientific">Feifania hominis</name>
    <dbReference type="NCBI Taxonomy" id="2763660"/>
    <lineage>
        <taxon>Bacteria</taxon>
        <taxon>Bacillati</taxon>
        <taxon>Bacillota</taxon>
        <taxon>Clostridia</taxon>
        <taxon>Eubacteriales</taxon>
        <taxon>Feifaniaceae</taxon>
        <taxon>Feifania</taxon>
    </lineage>
</organism>
<evidence type="ECO:0000256" key="2">
    <source>
        <dbReference type="ARBA" id="ARBA00007639"/>
    </source>
</evidence>
<comment type="subcellular location">
    <subcellularLocation>
        <location evidence="1">Cell envelope</location>
    </subcellularLocation>
</comment>
<evidence type="ECO:0000313" key="7">
    <source>
        <dbReference type="EMBL" id="MBC8535984.1"/>
    </source>
</evidence>
<evidence type="ECO:0000256" key="4">
    <source>
        <dbReference type="SAM" id="MobiDB-lite"/>
    </source>
</evidence>
<dbReference type="InterPro" id="IPR025997">
    <property type="entry name" value="SBP_2_dom"/>
</dbReference>
<keyword evidence="3 5" id="KW-0732">Signal</keyword>
<dbReference type="Pfam" id="PF13407">
    <property type="entry name" value="Peripla_BP_4"/>
    <property type="match status" value="1"/>
</dbReference>
<comment type="similarity">
    <text evidence="2">Belongs to the bacterial solute-binding protein 2 family.</text>
</comment>